<dbReference type="EMBL" id="CP042806">
    <property type="protein sequence ID" value="QEE30450.1"/>
    <property type="molecule type" value="Genomic_DNA"/>
</dbReference>
<dbReference type="KEGG" id="talb:FTW19_22165"/>
<reference evidence="2 3" key="1">
    <citation type="submission" date="2019-08" db="EMBL/GenBank/DDBJ databases">
        <title>Complete genome sequence of Terriglobus albidus strain ORNL.</title>
        <authorList>
            <person name="Podar M."/>
        </authorList>
    </citation>
    <scope>NUCLEOTIDE SEQUENCE [LARGE SCALE GENOMIC DNA]</scope>
    <source>
        <strain evidence="2 3">ORNL</strain>
    </source>
</reference>
<evidence type="ECO:0000313" key="3">
    <source>
        <dbReference type="Proteomes" id="UP000321820"/>
    </source>
</evidence>
<proteinExistence type="predicted"/>
<protein>
    <submittedName>
        <fullName evidence="2">Uncharacterized protein</fullName>
    </submittedName>
</protein>
<gene>
    <name evidence="2" type="ORF">FTW19_22165</name>
</gene>
<organism evidence="2 3">
    <name type="scientific">Terriglobus albidus</name>
    <dbReference type="NCBI Taxonomy" id="1592106"/>
    <lineage>
        <taxon>Bacteria</taxon>
        <taxon>Pseudomonadati</taxon>
        <taxon>Acidobacteriota</taxon>
        <taxon>Terriglobia</taxon>
        <taxon>Terriglobales</taxon>
        <taxon>Acidobacteriaceae</taxon>
        <taxon>Terriglobus</taxon>
    </lineage>
</organism>
<accession>A0A5B9EHY4</accession>
<evidence type="ECO:0000256" key="1">
    <source>
        <dbReference type="SAM" id="MobiDB-lite"/>
    </source>
</evidence>
<keyword evidence="3" id="KW-1185">Reference proteome</keyword>
<feature type="region of interest" description="Disordered" evidence="1">
    <location>
        <begin position="55"/>
        <end position="74"/>
    </location>
</feature>
<sequence>MSPLSPKAIEMLRTALTQVEGQAGLTSDDPALLEFKRSVMLNVAALEIAETEGIASSKTADASKASDSPSNNAA</sequence>
<evidence type="ECO:0000313" key="2">
    <source>
        <dbReference type="EMBL" id="QEE30450.1"/>
    </source>
</evidence>
<name>A0A5B9EHY4_9BACT</name>
<dbReference type="AlphaFoldDB" id="A0A5B9EHY4"/>
<dbReference type="Proteomes" id="UP000321820">
    <property type="component" value="Chromosome"/>
</dbReference>
<dbReference type="RefSeq" id="WP_147649763.1">
    <property type="nucleotide sequence ID" value="NZ_CP042806.1"/>
</dbReference>